<accession>A0A8S1U843</accession>
<keyword evidence="1" id="KW-0175">Coiled coil</keyword>
<dbReference type="AlphaFoldDB" id="A0A8S1U843"/>
<comment type="caution">
    <text evidence="2">The sequence shown here is derived from an EMBL/GenBank/DDBJ whole genome shotgun (WGS) entry which is preliminary data.</text>
</comment>
<protein>
    <submittedName>
        <fullName evidence="2">Uncharacterized protein</fullName>
    </submittedName>
</protein>
<keyword evidence="3" id="KW-1185">Reference proteome</keyword>
<name>A0A8S1U843_PAROT</name>
<dbReference type="EMBL" id="CAJJDP010000038">
    <property type="protein sequence ID" value="CAD8160183.1"/>
    <property type="molecule type" value="Genomic_DNA"/>
</dbReference>
<gene>
    <name evidence="2" type="ORF">POCTA_138.1.T0380044</name>
</gene>
<proteinExistence type="predicted"/>
<evidence type="ECO:0000313" key="3">
    <source>
        <dbReference type="Proteomes" id="UP000683925"/>
    </source>
</evidence>
<sequence>MQPMYCQSPKQSIKKDSCLHQFQKLLSESLNRKQAQQNKENNRSSFQMKSYSKLLSPPHHPITTNNQLNQDLKKTLNRVKFMLDKVSSENLALKAEKRELIQLLQEKNQLIEKLEQNKSIIIQHC</sequence>
<evidence type="ECO:0000256" key="1">
    <source>
        <dbReference type="SAM" id="Coils"/>
    </source>
</evidence>
<evidence type="ECO:0000313" key="2">
    <source>
        <dbReference type="EMBL" id="CAD8160183.1"/>
    </source>
</evidence>
<dbReference type="Proteomes" id="UP000683925">
    <property type="component" value="Unassembled WGS sequence"/>
</dbReference>
<reference evidence="2" key="1">
    <citation type="submission" date="2021-01" db="EMBL/GenBank/DDBJ databases">
        <authorList>
            <consortium name="Genoscope - CEA"/>
            <person name="William W."/>
        </authorList>
    </citation>
    <scope>NUCLEOTIDE SEQUENCE</scope>
</reference>
<feature type="coiled-coil region" evidence="1">
    <location>
        <begin position="65"/>
        <end position="124"/>
    </location>
</feature>
<organism evidence="2 3">
    <name type="scientific">Paramecium octaurelia</name>
    <dbReference type="NCBI Taxonomy" id="43137"/>
    <lineage>
        <taxon>Eukaryota</taxon>
        <taxon>Sar</taxon>
        <taxon>Alveolata</taxon>
        <taxon>Ciliophora</taxon>
        <taxon>Intramacronucleata</taxon>
        <taxon>Oligohymenophorea</taxon>
        <taxon>Peniculida</taxon>
        <taxon>Parameciidae</taxon>
        <taxon>Paramecium</taxon>
    </lineage>
</organism>